<gene>
    <name evidence="2" type="ORF">PECUL_23A052049</name>
</gene>
<protein>
    <submittedName>
        <fullName evidence="2">Uncharacterized protein</fullName>
    </submittedName>
</protein>
<accession>A0AAD1S740</accession>
<feature type="compositionally biased region" description="Basic and acidic residues" evidence="1">
    <location>
        <begin position="70"/>
        <end position="79"/>
    </location>
</feature>
<dbReference type="EMBL" id="OW240916">
    <property type="protein sequence ID" value="CAH2294077.1"/>
    <property type="molecule type" value="Genomic_DNA"/>
</dbReference>
<evidence type="ECO:0000313" key="3">
    <source>
        <dbReference type="Proteomes" id="UP001295444"/>
    </source>
</evidence>
<name>A0AAD1S740_PELCU</name>
<reference evidence="2" key="1">
    <citation type="submission" date="2022-03" db="EMBL/GenBank/DDBJ databases">
        <authorList>
            <person name="Alioto T."/>
            <person name="Alioto T."/>
            <person name="Gomez Garrido J."/>
        </authorList>
    </citation>
    <scope>NUCLEOTIDE SEQUENCE</scope>
</reference>
<sequence length="146" mass="15884">MGRKSKQLRSETPPTSKNIVDLFKVMPRPAKMAPMWESYDNSSDESEGESAEAPANGGSIRTESTPPPEKMPESKADINLLKEPKAQSAADVALIREDLGAMTALIQAIEVNEVATSNIIKALQREMTQLKQTSTTLENKVAALED</sequence>
<dbReference type="Proteomes" id="UP001295444">
    <property type="component" value="Chromosome 05"/>
</dbReference>
<dbReference type="AlphaFoldDB" id="A0AAD1S740"/>
<organism evidence="2 3">
    <name type="scientific">Pelobates cultripes</name>
    <name type="common">Western spadefoot toad</name>
    <dbReference type="NCBI Taxonomy" id="61616"/>
    <lineage>
        <taxon>Eukaryota</taxon>
        <taxon>Metazoa</taxon>
        <taxon>Chordata</taxon>
        <taxon>Craniata</taxon>
        <taxon>Vertebrata</taxon>
        <taxon>Euteleostomi</taxon>
        <taxon>Amphibia</taxon>
        <taxon>Batrachia</taxon>
        <taxon>Anura</taxon>
        <taxon>Pelobatoidea</taxon>
        <taxon>Pelobatidae</taxon>
        <taxon>Pelobates</taxon>
    </lineage>
</organism>
<evidence type="ECO:0000313" key="2">
    <source>
        <dbReference type="EMBL" id="CAH2294077.1"/>
    </source>
</evidence>
<feature type="region of interest" description="Disordered" evidence="1">
    <location>
        <begin position="1"/>
        <end position="79"/>
    </location>
</feature>
<proteinExistence type="predicted"/>
<keyword evidence="3" id="KW-1185">Reference proteome</keyword>
<evidence type="ECO:0000256" key="1">
    <source>
        <dbReference type="SAM" id="MobiDB-lite"/>
    </source>
</evidence>